<dbReference type="PANTHER" id="PTHR43575:SF1">
    <property type="entry name" value="PROTEIN ABCI7, CHLOROPLASTIC"/>
    <property type="match status" value="1"/>
</dbReference>
<organism evidence="4 5">
    <name type="scientific">Nitrobacter hamburgensis (strain DSM 10229 / NCIMB 13809 / X14)</name>
    <dbReference type="NCBI Taxonomy" id="323097"/>
    <lineage>
        <taxon>Bacteria</taxon>
        <taxon>Pseudomonadati</taxon>
        <taxon>Pseudomonadota</taxon>
        <taxon>Alphaproteobacteria</taxon>
        <taxon>Hyphomicrobiales</taxon>
        <taxon>Nitrobacteraceae</taxon>
        <taxon>Nitrobacter</taxon>
    </lineage>
</organism>
<dbReference type="InterPro" id="IPR000825">
    <property type="entry name" value="SUF_FeS_clus_asmbl_SufBD_core"/>
</dbReference>
<evidence type="ECO:0000313" key="5">
    <source>
        <dbReference type="Proteomes" id="UP000001953"/>
    </source>
</evidence>
<evidence type="ECO:0000259" key="2">
    <source>
        <dbReference type="Pfam" id="PF01458"/>
    </source>
</evidence>
<proteinExistence type="inferred from homology"/>
<dbReference type="GO" id="GO:0016226">
    <property type="term" value="P:iron-sulfur cluster assembly"/>
    <property type="evidence" value="ECO:0007669"/>
    <property type="project" value="InterPro"/>
</dbReference>
<dbReference type="Pfam" id="PF19295">
    <property type="entry name" value="SufBD_N"/>
    <property type="match status" value="1"/>
</dbReference>
<dbReference type="STRING" id="323097.Nham_2326"/>
<name>Q1QKX9_NITHX</name>
<dbReference type="NCBIfam" id="TIGR01981">
    <property type="entry name" value="sufD"/>
    <property type="match status" value="1"/>
</dbReference>
<sequence>MMDVALAKTDTGRAASEAFAVACSRLPGAGKVAAARQKAFEAYESLGLPHRRVEDWKYTDLRVLMREVLPLAAAPDQAALAKAGEILKAQSLGDAYRFVLVDGVFVPQLSDVGGLEDGLRARSFHEVLGTGTDQSADLFTTSATTDVMVSLNAAMTTDGVIIEVGDRISLTKPIHVVHVTTVSSASAFTRSRLTIGKAARVTLIESFVAADDAKSYQAHDALIVAVGDGADVAHIRLMADADDATNISSAIVTVGGEAKLNLFSLTSGGRLSRYQVFATLEGEGSDVFFNGVSLLKDTQHADMTLVVDHAVPHCTSREVFRAVVDDRAHSVFQGKIIVRPDAQKTDGKMMTRALLLSDGAEADSKPELEIFADDVTCGHGATIGALDDSLLFYLRARGLSEKEAQALLIQAFVGEAIESIADDGLRDVAIGAAERWLAARE</sequence>
<feature type="domain" description="SUF system FeS cluster assembly SufBD core" evidence="2">
    <location>
        <begin position="183"/>
        <end position="412"/>
    </location>
</feature>
<evidence type="ECO:0000259" key="3">
    <source>
        <dbReference type="Pfam" id="PF19295"/>
    </source>
</evidence>
<dbReference type="InterPro" id="IPR055346">
    <property type="entry name" value="Fe-S_cluster_assembly_SufBD"/>
</dbReference>
<dbReference type="SUPFAM" id="SSF101960">
    <property type="entry name" value="Stabilizer of iron transporter SufD"/>
    <property type="match status" value="1"/>
</dbReference>
<dbReference type="HOGENOM" id="CLU_026231_5_2_5"/>
<dbReference type="Pfam" id="PF01458">
    <property type="entry name" value="SUFBD_core"/>
    <property type="match status" value="1"/>
</dbReference>
<dbReference type="PANTHER" id="PTHR43575">
    <property type="entry name" value="PROTEIN ABCI7, CHLOROPLASTIC"/>
    <property type="match status" value="1"/>
</dbReference>
<dbReference type="AlphaFoldDB" id="Q1QKX9"/>
<reference evidence="4 5" key="1">
    <citation type="submission" date="2006-03" db="EMBL/GenBank/DDBJ databases">
        <title>Complete sequence of chromosome of Nitrobacter hamburgensis X14.</title>
        <authorList>
            <consortium name="US DOE Joint Genome Institute"/>
            <person name="Copeland A."/>
            <person name="Lucas S."/>
            <person name="Lapidus A."/>
            <person name="Barry K."/>
            <person name="Detter J.C."/>
            <person name="Glavina del Rio T."/>
            <person name="Hammon N."/>
            <person name="Israni S."/>
            <person name="Dalin E."/>
            <person name="Tice H."/>
            <person name="Pitluck S."/>
            <person name="Chain P."/>
            <person name="Malfatti S."/>
            <person name="Shin M."/>
            <person name="Vergez L."/>
            <person name="Schmutz J."/>
            <person name="Larimer F."/>
            <person name="Land M."/>
            <person name="Hauser L."/>
            <person name="Kyrpides N."/>
            <person name="Ivanova N."/>
            <person name="Ward B."/>
            <person name="Arp D."/>
            <person name="Klotz M."/>
            <person name="Stein L."/>
            <person name="O'Mullan G."/>
            <person name="Starkenburg S."/>
            <person name="Sayavedra L."/>
            <person name="Poret-Peterson A.T."/>
            <person name="Gentry M.E."/>
            <person name="Bruce D."/>
            <person name="Richardson P."/>
        </authorList>
    </citation>
    <scope>NUCLEOTIDE SEQUENCE [LARGE SCALE GENOMIC DNA]</scope>
    <source>
        <strain evidence="5">DSM 10229 / NCIMB 13809 / X14</strain>
    </source>
</reference>
<evidence type="ECO:0000256" key="1">
    <source>
        <dbReference type="ARBA" id="ARBA00043967"/>
    </source>
</evidence>
<dbReference type="InterPro" id="IPR011542">
    <property type="entry name" value="SUF_FeS_clus_asmbl_SufD"/>
</dbReference>
<accession>Q1QKX9</accession>
<comment type="similarity">
    <text evidence="1">Belongs to the iron-sulfur cluster assembly SufBD family.</text>
</comment>
<keyword evidence="5" id="KW-1185">Reference proteome</keyword>
<dbReference type="eggNOG" id="COG0719">
    <property type="taxonomic scope" value="Bacteria"/>
</dbReference>
<dbReference type="Proteomes" id="UP000001953">
    <property type="component" value="Chromosome"/>
</dbReference>
<dbReference type="InterPro" id="IPR045595">
    <property type="entry name" value="SufBD_N"/>
</dbReference>
<dbReference type="EMBL" id="CP000319">
    <property type="protein sequence ID" value="ABE63118.1"/>
    <property type="molecule type" value="Genomic_DNA"/>
</dbReference>
<protein>
    <submittedName>
        <fullName evidence="4">Iron-regulated ABC transporter permease protein SufD</fullName>
    </submittedName>
</protein>
<dbReference type="KEGG" id="nha:Nham_2326"/>
<evidence type="ECO:0000313" key="4">
    <source>
        <dbReference type="EMBL" id="ABE63118.1"/>
    </source>
</evidence>
<gene>
    <name evidence="4" type="ordered locus">Nham_2326</name>
</gene>
<feature type="domain" description="SUF system FeS cluster assembly SufBD N-terminal" evidence="3">
    <location>
        <begin position="32"/>
        <end position="176"/>
    </location>
</feature>
<dbReference type="InterPro" id="IPR037284">
    <property type="entry name" value="SUF_FeS_clus_asmbl_SufBD_sf"/>
</dbReference>